<dbReference type="PANTHER" id="PTHR11662:SF399">
    <property type="entry name" value="FI19708P1-RELATED"/>
    <property type="match status" value="1"/>
</dbReference>
<comment type="subcellular location">
    <subcellularLocation>
        <location evidence="1">Membrane</location>
        <topology evidence="1">Multi-pass membrane protein</topology>
    </subcellularLocation>
</comment>
<evidence type="ECO:0000256" key="1">
    <source>
        <dbReference type="ARBA" id="ARBA00004141"/>
    </source>
</evidence>
<protein>
    <submittedName>
        <fullName evidence="8">MFS transporter</fullName>
    </submittedName>
</protein>
<dbReference type="InterPro" id="IPR020846">
    <property type="entry name" value="MFS_dom"/>
</dbReference>
<feature type="transmembrane region" description="Helical" evidence="6">
    <location>
        <begin position="375"/>
        <end position="396"/>
    </location>
</feature>
<evidence type="ECO:0000256" key="4">
    <source>
        <dbReference type="ARBA" id="ARBA00023136"/>
    </source>
</evidence>
<keyword evidence="2 6" id="KW-0812">Transmembrane</keyword>
<dbReference type="PROSITE" id="PS50850">
    <property type="entry name" value="MFS"/>
    <property type="match status" value="1"/>
</dbReference>
<proteinExistence type="inferred from homology"/>
<evidence type="ECO:0000259" key="7">
    <source>
        <dbReference type="PROSITE" id="PS50850"/>
    </source>
</evidence>
<evidence type="ECO:0000256" key="3">
    <source>
        <dbReference type="ARBA" id="ARBA00022989"/>
    </source>
</evidence>
<comment type="similarity">
    <text evidence="5">Belongs to the major facilitator superfamily. Phthalate permease family.</text>
</comment>
<dbReference type="GO" id="GO:0022857">
    <property type="term" value="F:transmembrane transporter activity"/>
    <property type="evidence" value="ECO:0007669"/>
    <property type="project" value="InterPro"/>
</dbReference>
<evidence type="ECO:0000256" key="6">
    <source>
        <dbReference type="SAM" id="Phobius"/>
    </source>
</evidence>
<feature type="transmembrane region" description="Helical" evidence="6">
    <location>
        <begin position="110"/>
        <end position="128"/>
    </location>
</feature>
<dbReference type="AlphaFoldDB" id="A0AB39VT52"/>
<feature type="transmembrane region" description="Helical" evidence="6">
    <location>
        <begin position="84"/>
        <end position="104"/>
    </location>
</feature>
<feature type="transmembrane region" description="Helical" evidence="6">
    <location>
        <begin position="253"/>
        <end position="276"/>
    </location>
</feature>
<dbReference type="EMBL" id="CP165628">
    <property type="protein sequence ID" value="XDU72668.1"/>
    <property type="molecule type" value="Genomic_DNA"/>
</dbReference>
<dbReference type="Pfam" id="PF07690">
    <property type="entry name" value="MFS_1"/>
    <property type="match status" value="1"/>
</dbReference>
<dbReference type="CDD" id="cd17319">
    <property type="entry name" value="MFS_ExuT_GudP_like"/>
    <property type="match status" value="1"/>
</dbReference>
<evidence type="ECO:0000313" key="8">
    <source>
        <dbReference type="EMBL" id="XDU72668.1"/>
    </source>
</evidence>
<feature type="transmembrane region" description="Helical" evidence="6">
    <location>
        <begin position="17"/>
        <end position="37"/>
    </location>
</feature>
<evidence type="ECO:0000256" key="5">
    <source>
        <dbReference type="ARBA" id="ARBA00038514"/>
    </source>
</evidence>
<dbReference type="InterPro" id="IPR036259">
    <property type="entry name" value="MFS_trans_sf"/>
</dbReference>
<feature type="transmembrane region" description="Helical" evidence="6">
    <location>
        <begin position="346"/>
        <end position="369"/>
    </location>
</feature>
<feature type="domain" description="Major facilitator superfamily (MFS) profile" evidence="7">
    <location>
        <begin position="19"/>
        <end position="401"/>
    </location>
</feature>
<dbReference type="InterPro" id="IPR050382">
    <property type="entry name" value="MFS_Na/Anion_cotransporter"/>
</dbReference>
<feature type="transmembrane region" description="Helical" evidence="6">
    <location>
        <begin position="57"/>
        <end position="77"/>
    </location>
</feature>
<gene>
    <name evidence="8" type="ORF">AB3G37_00605</name>
</gene>
<feature type="transmembrane region" description="Helical" evidence="6">
    <location>
        <begin position="288"/>
        <end position="305"/>
    </location>
</feature>
<evidence type="ECO:0000256" key="2">
    <source>
        <dbReference type="ARBA" id="ARBA00022692"/>
    </source>
</evidence>
<dbReference type="GO" id="GO:0016020">
    <property type="term" value="C:membrane"/>
    <property type="evidence" value="ECO:0007669"/>
    <property type="project" value="UniProtKB-SubCell"/>
</dbReference>
<keyword evidence="4 6" id="KW-0472">Membrane</keyword>
<accession>A0AB39VT52</accession>
<feature type="transmembrane region" description="Helical" evidence="6">
    <location>
        <begin position="173"/>
        <end position="193"/>
    </location>
</feature>
<feature type="transmembrane region" description="Helical" evidence="6">
    <location>
        <begin position="311"/>
        <end position="334"/>
    </location>
</feature>
<feature type="transmembrane region" description="Helical" evidence="6">
    <location>
        <begin position="149"/>
        <end position="167"/>
    </location>
</feature>
<dbReference type="Gene3D" id="1.20.1250.20">
    <property type="entry name" value="MFS general substrate transporter like domains"/>
    <property type="match status" value="2"/>
</dbReference>
<dbReference type="RefSeq" id="WP_369789394.1">
    <property type="nucleotide sequence ID" value="NZ_CP165628.1"/>
</dbReference>
<keyword evidence="3 6" id="KW-1133">Transmembrane helix</keyword>
<sequence length="409" mass="44837">MNMVDAVIDKTAKDNKYWVLGLLYTAWCIAFIDRVVLSFSSPAIAKELSLSPTEIGLVLSIFYFGFWLMQLPGGWLADRFGSKVIVMIGIGCWSLFTLFTGTAWSLTSLLAIRLLFGIGEGIFPSASIKGVTENFSLEDKPKMSSFLMSSNYIGSMLAPLLIAPLLIHFGWRHVFMMIGGLGILFVLVYGCTVRRKESTTQAHQRMNGADLKELLRKPLMWKLAAVWFGLSLINKGLDSWMPIYLMTERGMNLKAVGILLPIPYLTAGIATMIGGWVMIKFFDGKEKYMLMVSAALTAFFLYFMYSAQSISAVIAAQACVYFFKSFVFAVAIALPTKILAEKMVGTGIGIINFGGQAAGFVAPLAIGILVQHFSYSAAFLFLMAAAACSVIISVTLRTPTSKQIKAGQF</sequence>
<name>A0AB39VT52_9GAMM</name>
<dbReference type="PANTHER" id="PTHR11662">
    <property type="entry name" value="SOLUTE CARRIER FAMILY 17"/>
    <property type="match status" value="1"/>
</dbReference>
<organism evidence="8">
    <name type="scientific">Rouxiella sp. WC2420</name>
    <dbReference type="NCBI Taxonomy" id="3234145"/>
    <lineage>
        <taxon>Bacteria</taxon>
        <taxon>Pseudomonadati</taxon>
        <taxon>Pseudomonadota</taxon>
        <taxon>Gammaproteobacteria</taxon>
        <taxon>Enterobacterales</taxon>
        <taxon>Yersiniaceae</taxon>
        <taxon>Rouxiella</taxon>
    </lineage>
</organism>
<dbReference type="SUPFAM" id="SSF103473">
    <property type="entry name" value="MFS general substrate transporter"/>
    <property type="match status" value="1"/>
</dbReference>
<reference evidence="8" key="1">
    <citation type="submission" date="2024-07" db="EMBL/GenBank/DDBJ databases">
        <authorList>
            <person name="Biller S.J."/>
        </authorList>
    </citation>
    <scope>NUCLEOTIDE SEQUENCE</scope>
    <source>
        <strain evidence="8">WC2420</strain>
    </source>
</reference>
<dbReference type="InterPro" id="IPR011701">
    <property type="entry name" value="MFS"/>
</dbReference>